<evidence type="ECO:0000313" key="2">
    <source>
        <dbReference type="EMBL" id="MCL1139461.1"/>
    </source>
</evidence>
<organism evidence="2 3">
    <name type="scientific">Shewanella pneumatophori</name>
    <dbReference type="NCBI Taxonomy" id="314092"/>
    <lineage>
        <taxon>Bacteria</taxon>
        <taxon>Pseudomonadati</taxon>
        <taxon>Pseudomonadota</taxon>
        <taxon>Gammaproteobacteria</taxon>
        <taxon>Alteromonadales</taxon>
        <taxon>Shewanellaceae</taxon>
        <taxon>Shewanella</taxon>
    </lineage>
</organism>
<keyword evidence="1" id="KW-1133">Transmembrane helix</keyword>
<keyword evidence="3" id="KW-1185">Reference proteome</keyword>
<dbReference type="PROSITE" id="PS51257">
    <property type="entry name" value="PROKAR_LIPOPROTEIN"/>
    <property type="match status" value="1"/>
</dbReference>
<dbReference type="Proteomes" id="UP001139293">
    <property type="component" value="Unassembled WGS sequence"/>
</dbReference>
<dbReference type="RefSeq" id="WP_248950594.1">
    <property type="nucleotide sequence ID" value="NZ_JAKILB010000007.1"/>
</dbReference>
<evidence type="ECO:0000313" key="3">
    <source>
        <dbReference type="Proteomes" id="UP001139293"/>
    </source>
</evidence>
<keyword evidence="1" id="KW-0472">Membrane</keyword>
<keyword evidence="1" id="KW-0812">Transmembrane</keyword>
<dbReference type="AlphaFoldDB" id="A0A9X1ZPB3"/>
<gene>
    <name evidence="2" type="ORF">L2740_13000</name>
</gene>
<proteinExistence type="predicted"/>
<reference evidence="2" key="1">
    <citation type="submission" date="2022-01" db="EMBL/GenBank/DDBJ databases">
        <title>Whole genome-based taxonomy of the Shewanellaceae.</title>
        <authorList>
            <person name="Martin-Rodriguez A.J."/>
        </authorList>
    </citation>
    <scope>NUCLEOTIDE SEQUENCE</scope>
    <source>
        <strain evidence="2">KCTC 23973</strain>
    </source>
</reference>
<evidence type="ECO:0000256" key="1">
    <source>
        <dbReference type="SAM" id="Phobius"/>
    </source>
</evidence>
<accession>A0A9X1ZPB3</accession>
<name>A0A9X1ZPB3_9GAMM</name>
<protein>
    <submittedName>
        <fullName evidence="2">Uncharacterized protein</fullName>
    </submittedName>
</protein>
<comment type="caution">
    <text evidence="2">The sequence shown here is derived from an EMBL/GenBank/DDBJ whole genome shotgun (WGS) entry which is preliminary data.</text>
</comment>
<sequence length="48" mass="4990">MDEGRFLAGLLGAAIGCYSAGMANGAAGLIFAGVILELAFWFGLIKRR</sequence>
<dbReference type="EMBL" id="JAKILB010000007">
    <property type="protein sequence ID" value="MCL1139461.1"/>
    <property type="molecule type" value="Genomic_DNA"/>
</dbReference>
<feature type="transmembrane region" description="Helical" evidence="1">
    <location>
        <begin position="29"/>
        <end position="45"/>
    </location>
</feature>